<dbReference type="EMBL" id="CP031264">
    <property type="protein sequence ID" value="AXI81716.1"/>
    <property type="molecule type" value="Genomic_DNA"/>
</dbReference>
<evidence type="ECO:0000313" key="3">
    <source>
        <dbReference type="Proteomes" id="UP000249340"/>
    </source>
</evidence>
<sequence>MHWAATAAGIGAVIAVAVVTAPAQGAPYAVRPPTAGPVRAPAPAPVPAPDPAKAQLPLDCGPFPVKAARTFSADLDADGRPETVVAAHCDGTNGTPPDGVYVLAAGAGAPRVAATLVRPEENLSVLELEPGDGGTVIARVQGYSTVDVPRCCPDVNLILSWARAGDSWVRAQVAAPTEQAGA</sequence>
<dbReference type="KEGG" id="stri:C7M71_027725"/>
<accession>A0A345T6W1</accession>
<organism evidence="2 3">
    <name type="scientific">Peterkaempfera bronchialis</name>
    <dbReference type="NCBI Taxonomy" id="2126346"/>
    <lineage>
        <taxon>Bacteria</taxon>
        <taxon>Bacillati</taxon>
        <taxon>Actinomycetota</taxon>
        <taxon>Actinomycetes</taxon>
        <taxon>Kitasatosporales</taxon>
        <taxon>Streptomycetaceae</taxon>
        <taxon>Peterkaempfera</taxon>
    </lineage>
</organism>
<feature type="chain" id="PRO_5016948579" description="Secreted protein" evidence="1">
    <location>
        <begin position="26"/>
        <end position="182"/>
    </location>
</feature>
<feature type="signal peptide" evidence="1">
    <location>
        <begin position="1"/>
        <end position="25"/>
    </location>
</feature>
<keyword evidence="3" id="KW-1185">Reference proteome</keyword>
<dbReference type="OrthoDB" id="4350218at2"/>
<proteinExistence type="predicted"/>
<dbReference type="AlphaFoldDB" id="A0A345T6W1"/>
<protein>
    <recommendedName>
        <fullName evidence="4">Secreted protein</fullName>
    </recommendedName>
</protein>
<evidence type="ECO:0008006" key="4">
    <source>
        <dbReference type="Google" id="ProtNLM"/>
    </source>
</evidence>
<keyword evidence="1" id="KW-0732">Signal</keyword>
<reference evidence="3" key="1">
    <citation type="submission" date="2018-07" db="EMBL/GenBank/DDBJ databases">
        <title>Streptacidiphilus bronchialis DSM 106435 chromosome.</title>
        <authorList>
            <person name="Batra D."/>
            <person name="Gulvik C.A."/>
        </authorList>
    </citation>
    <scope>NUCLEOTIDE SEQUENCE [LARGE SCALE GENOMIC DNA]</scope>
    <source>
        <strain evidence="3">DSM 106435</strain>
    </source>
</reference>
<name>A0A345T6W1_9ACTN</name>
<gene>
    <name evidence="2" type="ORF">C7M71_027725</name>
</gene>
<evidence type="ECO:0000313" key="2">
    <source>
        <dbReference type="EMBL" id="AXI81716.1"/>
    </source>
</evidence>
<dbReference type="Proteomes" id="UP000249340">
    <property type="component" value="Chromosome"/>
</dbReference>
<evidence type="ECO:0000256" key="1">
    <source>
        <dbReference type="SAM" id="SignalP"/>
    </source>
</evidence>